<keyword evidence="3" id="KW-1185">Reference proteome</keyword>
<dbReference type="SMART" id="SM00530">
    <property type="entry name" value="HTH_XRE"/>
    <property type="match status" value="1"/>
</dbReference>
<dbReference type="EMBL" id="NOJY02000013">
    <property type="protein sequence ID" value="RDY27432.1"/>
    <property type="molecule type" value="Genomic_DNA"/>
</dbReference>
<protein>
    <submittedName>
        <fullName evidence="2">XRE family transcriptional regulator</fullName>
    </submittedName>
</protein>
<dbReference type="RefSeq" id="WP_094369236.1">
    <property type="nucleotide sequence ID" value="NZ_NOJY02000013.1"/>
</dbReference>
<name>A0A371J3S8_9FIRM</name>
<dbReference type="OrthoDB" id="9808239at2"/>
<dbReference type="Proteomes" id="UP000215694">
    <property type="component" value="Unassembled WGS sequence"/>
</dbReference>
<evidence type="ECO:0000313" key="3">
    <source>
        <dbReference type="Proteomes" id="UP000215694"/>
    </source>
</evidence>
<dbReference type="GO" id="GO:0003677">
    <property type="term" value="F:DNA binding"/>
    <property type="evidence" value="ECO:0007669"/>
    <property type="project" value="InterPro"/>
</dbReference>
<sequence length="71" mass="8377">MLELLKKTRLYKGYHQYEMAKMLGISKGAYNRKENGWTEFTRGEMMRIIERLELNIDDVNKIFFANSIGGN</sequence>
<reference evidence="2 3" key="1">
    <citation type="journal article" date="2017" name="Genome Announc.">
        <title>Draft Genome Sequence of Romboutsia weinsteinii sp. nov. Strain CCRI-19649(T) Isolated from Surface Water.</title>
        <authorList>
            <person name="Maheux A.F."/>
            <person name="Boudreau D.K."/>
            <person name="Berube E."/>
            <person name="Boissinot M."/>
            <person name="Cantin P."/>
            <person name="Raymond F."/>
            <person name="Corbeil J."/>
            <person name="Omar R.F."/>
            <person name="Bergeron M.G."/>
        </authorList>
    </citation>
    <scope>NUCLEOTIDE SEQUENCE [LARGE SCALE GENOMIC DNA]</scope>
    <source>
        <strain evidence="2 3">CCRI-19649</strain>
    </source>
</reference>
<evidence type="ECO:0000313" key="2">
    <source>
        <dbReference type="EMBL" id="RDY27432.1"/>
    </source>
</evidence>
<dbReference type="InterPro" id="IPR001387">
    <property type="entry name" value="Cro/C1-type_HTH"/>
</dbReference>
<dbReference type="InterPro" id="IPR010982">
    <property type="entry name" value="Lambda_DNA-bd_dom_sf"/>
</dbReference>
<evidence type="ECO:0000259" key="1">
    <source>
        <dbReference type="PROSITE" id="PS50943"/>
    </source>
</evidence>
<dbReference type="SUPFAM" id="SSF47413">
    <property type="entry name" value="lambda repressor-like DNA-binding domains"/>
    <property type="match status" value="1"/>
</dbReference>
<dbReference type="AlphaFoldDB" id="A0A371J3S8"/>
<dbReference type="Gene3D" id="1.10.260.40">
    <property type="entry name" value="lambda repressor-like DNA-binding domains"/>
    <property type="match status" value="1"/>
</dbReference>
<dbReference type="Pfam" id="PF01381">
    <property type="entry name" value="HTH_3"/>
    <property type="match status" value="1"/>
</dbReference>
<dbReference type="PROSITE" id="PS50943">
    <property type="entry name" value="HTH_CROC1"/>
    <property type="match status" value="1"/>
</dbReference>
<feature type="domain" description="HTH cro/C1-type" evidence="1">
    <location>
        <begin position="5"/>
        <end position="59"/>
    </location>
</feature>
<gene>
    <name evidence="2" type="ORF">CHL78_009465</name>
</gene>
<dbReference type="CDD" id="cd00093">
    <property type="entry name" value="HTH_XRE"/>
    <property type="match status" value="1"/>
</dbReference>
<comment type="caution">
    <text evidence="2">The sequence shown here is derived from an EMBL/GenBank/DDBJ whole genome shotgun (WGS) entry which is preliminary data.</text>
</comment>
<proteinExistence type="predicted"/>
<organism evidence="2 3">
    <name type="scientific">Romboutsia weinsteinii</name>
    <dbReference type="NCBI Taxonomy" id="2020949"/>
    <lineage>
        <taxon>Bacteria</taxon>
        <taxon>Bacillati</taxon>
        <taxon>Bacillota</taxon>
        <taxon>Clostridia</taxon>
        <taxon>Peptostreptococcales</taxon>
        <taxon>Peptostreptococcaceae</taxon>
        <taxon>Romboutsia</taxon>
    </lineage>
</organism>
<accession>A0A371J3S8</accession>